<dbReference type="PANTHER" id="PTHR31435:SF10">
    <property type="entry name" value="BSR4717 PROTEIN"/>
    <property type="match status" value="1"/>
</dbReference>
<comment type="caution">
    <text evidence="2">The sequence shown here is derived from an EMBL/GenBank/DDBJ whole genome shotgun (WGS) entry which is preliminary data.</text>
</comment>
<sequence length="105" mass="12287">MKPIFEDIPLIKNTAKKRFEIEVNGKYAFINYGEFRNQIALVHTEVEPELEGSGAASAVVEKTLHYIEDNNLKLLPFCPYVFAYIKRFPEWKRIVSEKFKGYDKL</sequence>
<evidence type="ECO:0000313" key="3">
    <source>
        <dbReference type="Proteomes" id="UP001597361"/>
    </source>
</evidence>
<dbReference type="PROSITE" id="PS51729">
    <property type="entry name" value="GNAT_YJDJ"/>
    <property type="match status" value="1"/>
</dbReference>
<dbReference type="EMBL" id="JBHUHR010000031">
    <property type="protein sequence ID" value="MFD2035390.1"/>
    <property type="molecule type" value="Genomic_DNA"/>
</dbReference>
<dbReference type="EC" id="2.3.1.-" evidence="2"/>
<dbReference type="Proteomes" id="UP001597361">
    <property type="component" value="Unassembled WGS sequence"/>
</dbReference>
<evidence type="ECO:0000259" key="1">
    <source>
        <dbReference type="PROSITE" id="PS51729"/>
    </source>
</evidence>
<dbReference type="Pfam" id="PF14542">
    <property type="entry name" value="Acetyltransf_CG"/>
    <property type="match status" value="1"/>
</dbReference>
<dbReference type="InterPro" id="IPR016181">
    <property type="entry name" value="Acyl_CoA_acyltransferase"/>
</dbReference>
<feature type="domain" description="N-acetyltransferase" evidence="1">
    <location>
        <begin position="11"/>
        <end position="96"/>
    </location>
</feature>
<dbReference type="PANTHER" id="PTHR31435">
    <property type="entry name" value="PROTEIN NATD1"/>
    <property type="match status" value="1"/>
</dbReference>
<keyword evidence="2" id="KW-0808">Transferase</keyword>
<accession>A0ABW4VPF1</accession>
<dbReference type="GO" id="GO:0016746">
    <property type="term" value="F:acyltransferase activity"/>
    <property type="evidence" value="ECO:0007669"/>
    <property type="project" value="UniProtKB-KW"/>
</dbReference>
<gene>
    <name evidence="2" type="ORF">ACFSKL_11340</name>
</gene>
<dbReference type="InterPro" id="IPR031165">
    <property type="entry name" value="GNAT_YJDJ"/>
</dbReference>
<proteinExistence type="predicted"/>
<keyword evidence="3" id="KW-1185">Reference proteome</keyword>
<reference evidence="3" key="1">
    <citation type="journal article" date="2019" name="Int. J. Syst. Evol. Microbiol.">
        <title>The Global Catalogue of Microorganisms (GCM) 10K type strain sequencing project: providing services to taxonomists for standard genome sequencing and annotation.</title>
        <authorList>
            <consortium name="The Broad Institute Genomics Platform"/>
            <consortium name="The Broad Institute Genome Sequencing Center for Infectious Disease"/>
            <person name="Wu L."/>
            <person name="Ma J."/>
        </authorList>
    </citation>
    <scope>NUCLEOTIDE SEQUENCE [LARGE SCALE GENOMIC DNA]</scope>
    <source>
        <strain evidence="3">CGMCC 1.15180</strain>
    </source>
</reference>
<protein>
    <submittedName>
        <fullName evidence="2">GNAT family N-acetyltransferase</fullName>
        <ecNumber evidence="2">2.3.1.-</ecNumber>
    </submittedName>
</protein>
<organism evidence="2 3">
    <name type="scientific">Belliella marina</name>
    <dbReference type="NCBI Taxonomy" id="1644146"/>
    <lineage>
        <taxon>Bacteria</taxon>
        <taxon>Pseudomonadati</taxon>
        <taxon>Bacteroidota</taxon>
        <taxon>Cytophagia</taxon>
        <taxon>Cytophagales</taxon>
        <taxon>Cyclobacteriaceae</taxon>
        <taxon>Belliella</taxon>
    </lineage>
</organism>
<dbReference type="InterPro" id="IPR045057">
    <property type="entry name" value="Gcn5-rel_NAT"/>
</dbReference>
<dbReference type="SUPFAM" id="SSF55729">
    <property type="entry name" value="Acyl-CoA N-acyltransferases (Nat)"/>
    <property type="match status" value="1"/>
</dbReference>
<dbReference type="Gene3D" id="3.40.630.30">
    <property type="match status" value="1"/>
</dbReference>
<keyword evidence="2" id="KW-0012">Acyltransferase</keyword>
<dbReference type="RefSeq" id="WP_376886349.1">
    <property type="nucleotide sequence ID" value="NZ_JBHUHR010000031.1"/>
</dbReference>
<evidence type="ECO:0000313" key="2">
    <source>
        <dbReference type="EMBL" id="MFD2035390.1"/>
    </source>
</evidence>
<name>A0ABW4VPF1_9BACT</name>